<sequence length="398" mass="43451">MGKIFKYGTVPQHRIQYKRCAIIDTAKAPKYGHSSTQSLFDSAISKANDRSGLTEPRHKTVAAHSPPAEPRKHTQMQAAESPENIQMAENIPVQNDHKLEQAEHSQLERREAVELDHKLEMAVVFAQEEAGRTVGSHILAEMQRRIPRLVEAAAAAAAVAVAGCSNRMQCLGYSNFKGPVHTSLFTTSLTNCFANSICSFVPSICTVLSVEKSPGVSQCILDHNDEDVGGSSDEDRKNNNMSKIVISINLLSSLFGKFDAIGRGRNVVVGRKGCSPRSRRDDRIRESGGPPAGSWGSRGGRGSTTMIVELSLVVQPGRILKVFCHQEKAAASAVKRGEPEMKEAEAGVKKLSIKPSTIKGLIQHRPSIQNHSLLPHIYKSCHSRKSINKVSFLHERGP</sequence>
<keyword evidence="3" id="KW-1185">Reference proteome</keyword>
<comment type="caution">
    <text evidence="2">The sequence shown here is derived from an EMBL/GenBank/DDBJ whole genome shotgun (WGS) entry which is preliminary data.</text>
</comment>
<proteinExistence type="predicted"/>
<organism evidence="2 3">
    <name type="scientific">Dendrobium thyrsiflorum</name>
    <name type="common">Pinecone-like raceme dendrobium</name>
    <name type="synonym">Orchid</name>
    <dbReference type="NCBI Taxonomy" id="117978"/>
    <lineage>
        <taxon>Eukaryota</taxon>
        <taxon>Viridiplantae</taxon>
        <taxon>Streptophyta</taxon>
        <taxon>Embryophyta</taxon>
        <taxon>Tracheophyta</taxon>
        <taxon>Spermatophyta</taxon>
        <taxon>Magnoliopsida</taxon>
        <taxon>Liliopsida</taxon>
        <taxon>Asparagales</taxon>
        <taxon>Orchidaceae</taxon>
        <taxon>Epidendroideae</taxon>
        <taxon>Malaxideae</taxon>
        <taxon>Dendrobiinae</taxon>
        <taxon>Dendrobium</taxon>
    </lineage>
</organism>
<feature type="region of interest" description="Disordered" evidence="1">
    <location>
        <begin position="48"/>
        <end position="80"/>
    </location>
</feature>
<dbReference type="AlphaFoldDB" id="A0ABD0TWN8"/>
<gene>
    <name evidence="2" type="ORF">M5K25_026038</name>
</gene>
<accession>A0ABD0TWN8</accession>
<reference evidence="2 3" key="1">
    <citation type="journal article" date="2024" name="Plant Biotechnol. J.">
        <title>Dendrobium thyrsiflorum genome and its molecular insights into genes involved in important horticultural traits.</title>
        <authorList>
            <person name="Chen B."/>
            <person name="Wang J.Y."/>
            <person name="Zheng P.J."/>
            <person name="Li K.L."/>
            <person name="Liang Y.M."/>
            <person name="Chen X.F."/>
            <person name="Zhang C."/>
            <person name="Zhao X."/>
            <person name="He X."/>
            <person name="Zhang G.Q."/>
            <person name="Liu Z.J."/>
            <person name="Xu Q."/>
        </authorList>
    </citation>
    <scope>NUCLEOTIDE SEQUENCE [LARGE SCALE GENOMIC DNA]</scope>
    <source>
        <strain evidence="2">GZMU011</strain>
    </source>
</reference>
<dbReference type="EMBL" id="JANQDX010000019">
    <property type="protein sequence ID" value="KAL0903972.1"/>
    <property type="molecule type" value="Genomic_DNA"/>
</dbReference>
<name>A0ABD0TWN8_DENTH</name>
<evidence type="ECO:0000313" key="2">
    <source>
        <dbReference type="EMBL" id="KAL0903972.1"/>
    </source>
</evidence>
<feature type="region of interest" description="Disordered" evidence="1">
    <location>
        <begin position="271"/>
        <end position="300"/>
    </location>
</feature>
<dbReference type="Proteomes" id="UP001552299">
    <property type="component" value="Unassembled WGS sequence"/>
</dbReference>
<evidence type="ECO:0000256" key="1">
    <source>
        <dbReference type="SAM" id="MobiDB-lite"/>
    </source>
</evidence>
<evidence type="ECO:0000313" key="3">
    <source>
        <dbReference type="Proteomes" id="UP001552299"/>
    </source>
</evidence>
<protein>
    <submittedName>
        <fullName evidence="2">Uncharacterized protein</fullName>
    </submittedName>
</protein>